<gene>
    <name evidence="7" type="ORF">ENL21_04765</name>
</gene>
<dbReference type="GO" id="GO:0015297">
    <property type="term" value="F:antiporter activity"/>
    <property type="evidence" value="ECO:0007669"/>
    <property type="project" value="InterPro"/>
</dbReference>
<feature type="transmembrane region" description="Helical" evidence="5">
    <location>
        <begin position="57"/>
        <end position="77"/>
    </location>
</feature>
<feature type="transmembrane region" description="Helical" evidence="5">
    <location>
        <begin position="32"/>
        <end position="50"/>
    </location>
</feature>
<evidence type="ECO:0000256" key="4">
    <source>
        <dbReference type="ARBA" id="ARBA00023136"/>
    </source>
</evidence>
<dbReference type="InterPro" id="IPR038770">
    <property type="entry name" value="Na+/solute_symporter_sf"/>
</dbReference>
<evidence type="ECO:0000313" key="7">
    <source>
        <dbReference type="EMBL" id="HHE55071.1"/>
    </source>
</evidence>
<feature type="domain" description="Cation/H+ exchanger transmembrane" evidence="6">
    <location>
        <begin position="42"/>
        <end position="141"/>
    </location>
</feature>
<keyword evidence="2 5" id="KW-0812">Transmembrane</keyword>
<dbReference type="GO" id="GO:1902600">
    <property type="term" value="P:proton transmembrane transport"/>
    <property type="evidence" value="ECO:0007669"/>
    <property type="project" value="InterPro"/>
</dbReference>
<proteinExistence type="predicted"/>
<feature type="non-terminal residue" evidence="7">
    <location>
        <position position="176"/>
    </location>
</feature>
<evidence type="ECO:0000256" key="5">
    <source>
        <dbReference type="SAM" id="Phobius"/>
    </source>
</evidence>
<feature type="transmembrane region" description="Helical" evidence="5">
    <location>
        <begin position="83"/>
        <end position="103"/>
    </location>
</feature>
<dbReference type="PANTHER" id="PTHR43021">
    <property type="entry name" value="NA(+)/H(+) ANTIPORTER-RELATED"/>
    <property type="match status" value="1"/>
</dbReference>
<evidence type="ECO:0000256" key="3">
    <source>
        <dbReference type="ARBA" id="ARBA00022989"/>
    </source>
</evidence>
<evidence type="ECO:0000256" key="1">
    <source>
        <dbReference type="ARBA" id="ARBA00004141"/>
    </source>
</evidence>
<dbReference type="EMBL" id="DRTD01000353">
    <property type="protein sequence ID" value="HHE55071.1"/>
    <property type="molecule type" value="Genomic_DNA"/>
</dbReference>
<dbReference type="Proteomes" id="UP000886111">
    <property type="component" value="Unassembled WGS sequence"/>
</dbReference>
<dbReference type="Pfam" id="PF00999">
    <property type="entry name" value="Na_H_Exchanger"/>
    <property type="match status" value="1"/>
</dbReference>
<evidence type="ECO:0000259" key="6">
    <source>
        <dbReference type="Pfam" id="PF00999"/>
    </source>
</evidence>
<accession>A0A7V5H3C3</accession>
<organism evidence="7">
    <name type="scientific">Caldithrix abyssi</name>
    <dbReference type="NCBI Taxonomy" id="187145"/>
    <lineage>
        <taxon>Bacteria</taxon>
        <taxon>Pseudomonadati</taxon>
        <taxon>Calditrichota</taxon>
        <taxon>Calditrichia</taxon>
        <taxon>Calditrichales</taxon>
        <taxon>Calditrichaceae</taxon>
        <taxon>Caldithrix</taxon>
    </lineage>
</organism>
<reference evidence="7" key="1">
    <citation type="journal article" date="2020" name="mSystems">
        <title>Genome- and Community-Level Interaction Insights into Carbon Utilization and Element Cycling Functions of Hydrothermarchaeota in Hydrothermal Sediment.</title>
        <authorList>
            <person name="Zhou Z."/>
            <person name="Liu Y."/>
            <person name="Xu W."/>
            <person name="Pan J."/>
            <person name="Luo Z.H."/>
            <person name="Li M."/>
        </authorList>
    </citation>
    <scope>NUCLEOTIDE SEQUENCE [LARGE SCALE GENOMIC DNA]</scope>
    <source>
        <strain evidence="7">HyVt-76</strain>
    </source>
</reference>
<protein>
    <recommendedName>
        <fullName evidence="6">Cation/H+ exchanger transmembrane domain-containing protein</fullName>
    </recommendedName>
</protein>
<evidence type="ECO:0000256" key="2">
    <source>
        <dbReference type="ARBA" id="ARBA00022692"/>
    </source>
</evidence>
<feature type="transmembrane region" description="Helical" evidence="5">
    <location>
        <begin position="151"/>
        <end position="175"/>
    </location>
</feature>
<keyword evidence="3 5" id="KW-1133">Transmembrane helix</keyword>
<dbReference type="PANTHER" id="PTHR43021:SF2">
    <property type="entry name" value="CATION_H+ EXCHANGER DOMAIN-CONTAINING PROTEIN"/>
    <property type="match status" value="1"/>
</dbReference>
<comment type="caution">
    <text evidence="7">The sequence shown here is derived from an EMBL/GenBank/DDBJ whole genome shotgun (WGS) entry which is preliminary data.</text>
</comment>
<sequence>MKKFFIVCCLLIWAYFFKAIFYEKEIFSQSEGLFVLGVLLLSAYLLAAVLKKVRFPGLTGYMITGVLIGPEVLNILSENVLKNLHFFENLALSFIAISAGGELKFKKVRNNLKQLGAILFNQIFLVFGGLFLVLLPLTKVFLGSMVENEKILIGFSILFSVTALSKSPATTMGIIT</sequence>
<comment type="subcellular location">
    <subcellularLocation>
        <location evidence="1">Membrane</location>
        <topology evidence="1">Multi-pass membrane protein</topology>
    </subcellularLocation>
</comment>
<keyword evidence="4 5" id="KW-0472">Membrane</keyword>
<dbReference type="InterPro" id="IPR006153">
    <property type="entry name" value="Cation/H_exchanger_TM"/>
</dbReference>
<feature type="transmembrane region" description="Helical" evidence="5">
    <location>
        <begin position="115"/>
        <end position="135"/>
    </location>
</feature>
<dbReference type="Gene3D" id="1.20.1530.20">
    <property type="match status" value="1"/>
</dbReference>
<dbReference type="GO" id="GO:0016020">
    <property type="term" value="C:membrane"/>
    <property type="evidence" value="ECO:0007669"/>
    <property type="project" value="UniProtKB-SubCell"/>
</dbReference>
<name>A0A7V5H3C3_CALAY</name>
<dbReference type="AlphaFoldDB" id="A0A7V5H3C3"/>